<reference evidence="6" key="2">
    <citation type="journal article" date="2016" name="Genome Announc.">
        <title>Genome Sequence of Ustilaginoidea virens IPU010, a Rice Pathogenic Fungus Causing False Smut.</title>
        <authorList>
            <person name="Kumagai T."/>
            <person name="Ishii T."/>
            <person name="Terai G."/>
            <person name="Umemura M."/>
            <person name="Machida M."/>
            <person name="Asai K."/>
        </authorList>
    </citation>
    <scope>NUCLEOTIDE SEQUENCE [LARGE SCALE GENOMIC DNA]</scope>
    <source>
        <strain evidence="6">IPU010</strain>
    </source>
</reference>
<dbReference type="EMBL" id="BBTG02000039">
    <property type="protein sequence ID" value="GAO17431.1"/>
    <property type="molecule type" value="Genomic_DNA"/>
</dbReference>
<sequence>MARDFTKDESERASSEFLIDENFPRKKTKRWSQRPFRHFCIVLGLLVGVFELVVLETFFVHISWQSKSPSALGELNALVPNFPIHPVLFRHDPMATIGRNDENSRNATQENWLSYIPRGNGFIAVNNAEKYTLPDPIPFRGKSAYSIAVFHQIHCLHAIMNVFNELTRPASKHARDSDRGHDGHMDSHAHRHIDHCFRYLRQSLVCCGDTALEGQDPNTKAAGTDGTGAVHMCRDFDGIRAWAEEHRIVDTKHL</sequence>
<dbReference type="PANTHER" id="PTHR33365:SF11">
    <property type="entry name" value="TAT PATHWAY SIGNAL SEQUENCE"/>
    <property type="match status" value="1"/>
</dbReference>
<dbReference type="GO" id="GO:0043386">
    <property type="term" value="P:mycotoxin biosynthetic process"/>
    <property type="evidence" value="ECO:0007669"/>
    <property type="project" value="InterPro"/>
</dbReference>
<name>A0A0A1VA92_USTVR</name>
<reference evidence="9" key="3">
    <citation type="journal article" date="2016" name="Genome Announc.">
        <title>Genome sequence of Ustilaginoidea virens IPU010, a rice pathogenic fungus causing false smut.</title>
        <authorList>
            <person name="Kumagai T."/>
            <person name="Ishii T."/>
            <person name="Terai G."/>
            <person name="Umemura M."/>
            <person name="Machida M."/>
            <person name="Asai K."/>
        </authorList>
    </citation>
    <scope>NUCLEOTIDE SEQUENCE [LARGE SCALE GENOMIC DNA]</scope>
    <source>
        <strain evidence="9">IPU010</strain>
    </source>
</reference>
<comment type="similarity">
    <text evidence="3">Belongs to the ustYa family.</text>
</comment>
<reference evidence="5" key="1">
    <citation type="journal article" date="2014" name="Bioinformatics">
        <title>Ustiloxins, fungal cyclic peptides, are ribosomally synthesised in Ustilaginoidea virens.</title>
        <authorList>
            <person name="Tsukui T."/>
            <person name="Nagano N."/>
            <person name="Umemura M."/>
            <person name="Kumagai T."/>
            <person name="Terai G."/>
            <person name="Machida M."/>
            <person name="Asai K."/>
        </authorList>
    </citation>
    <scope>NUCLEOTIDE SEQUENCE</scope>
    <source>
        <strain evidence="5">UV-8b</strain>
    </source>
</reference>
<feature type="transmembrane region" description="Helical" evidence="4">
    <location>
        <begin position="39"/>
        <end position="64"/>
    </location>
</feature>
<evidence type="ECO:0000313" key="5">
    <source>
        <dbReference type="EMBL" id="FAA01160.1"/>
    </source>
</evidence>
<evidence type="ECO:0000313" key="8">
    <source>
        <dbReference type="Proteomes" id="UP000027002"/>
    </source>
</evidence>
<evidence type="ECO:0000313" key="7">
    <source>
        <dbReference type="EMBL" id="QUC21781.1"/>
    </source>
</evidence>
<evidence type="ECO:0000256" key="3">
    <source>
        <dbReference type="ARBA" id="ARBA00035112"/>
    </source>
</evidence>
<organism evidence="5">
    <name type="scientific">Ustilaginoidea virens</name>
    <name type="common">Rice false smut fungus</name>
    <name type="synonym">Villosiclava virens</name>
    <dbReference type="NCBI Taxonomy" id="1159556"/>
    <lineage>
        <taxon>Eukaryota</taxon>
        <taxon>Fungi</taxon>
        <taxon>Dikarya</taxon>
        <taxon>Ascomycota</taxon>
        <taxon>Pezizomycotina</taxon>
        <taxon>Sordariomycetes</taxon>
        <taxon>Hypocreomycetidae</taxon>
        <taxon>Hypocreales</taxon>
        <taxon>Clavicipitaceae</taxon>
        <taxon>Ustilaginoidea</taxon>
    </lineage>
</organism>
<evidence type="ECO:0000256" key="1">
    <source>
        <dbReference type="ARBA" id="ARBA00004685"/>
    </source>
</evidence>
<dbReference type="PANTHER" id="PTHR33365">
    <property type="entry name" value="YALI0B05434P"/>
    <property type="match status" value="1"/>
</dbReference>
<accession>A0A0A1VA92</accession>
<reference evidence="7" key="4">
    <citation type="submission" date="2020-03" db="EMBL/GenBank/DDBJ databases">
        <title>A mixture of massive structural variations and highly conserved coding sequences in Ustilaginoidea virens genome.</title>
        <authorList>
            <person name="Zhang K."/>
            <person name="Zhao Z."/>
            <person name="Zhang Z."/>
            <person name="Li Y."/>
            <person name="Hsiang T."/>
            <person name="Sun W."/>
        </authorList>
    </citation>
    <scope>NUCLEOTIDE SEQUENCE</scope>
    <source>
        <strain evidence="7">UV-8b</strain>
    </source>
</reference>
<evidence type="ECO:0008006" key="10">
    <source>
        <dbReference type="Google" id="ProtNLM"/>
    </source>
</evidence>
<evidence type="ECO:0000256" key="4">
    <source>
        <dbReference type="SAM" id="Phobius"/>
    </source>
</evidence>
<dbReference type="Proteomes" id="UP000027002">
    <property type="component" value="Chromosome 4"/>
</dbReference>
<dbReference type="Pfam" id="PF11807">
    <property type="entry name" value="UstYa"/>
    <property type="match status" value="1"/>
</dbReference>
<keyword evidence="4" id="KW-0472">Membrane</keyword>
<dbReference type="EMBL" id="CP072756">
    <property type="protein sequence ID" value="QUC21781.1"/>
    <property type="molecule type" value="Genomic_DNA"/>
</dbReference>
<proteinExistence type="inferred from homology"/>
<gene>
    <name evidence="5" type="primary">ustYb</name>
    <name evidence="7" type="ORF">UV8b_06025</name>
    <name evidence="6" type="ORF">UVI_02052280</name>
</gene>
<evidence type="ECO:0000313" key="9">
    <source>
        <dbReference type="Proteomes" id="UP000054053"/>
    </source>
</evidence>
<dbReference type="Proteomes" id="UP000054053">
    <property type="component" value="Unassembled WGS sequence"/>
</dbReference>
<keyword evidence="4" id="KW-1133">Transmembrane helix</keyword>
<evidence type="ECO:0000313" key="6">
    <source>
        <dbReference type="EMBL" id="GAO17431.1"/>
    </source>
</evidence>
<dbReference type="OrthoDB" id="3687641at2759"/>
<keyword evidence="8" id="KW-1185">Reference proteome</keyword>
<keyword evidence="4" id="KW-0812">Transmembrane</keyword>
<evidence type="ECO:0000256" key="2">
    <source>
        <dbReference type="ARBA" id="ARBA00023002"/>
    </source>
</evidence>
<keyword evidence="2" id="KW-0560">Oxidoreductase</keyword>
<protein>
    <recommendedName>
        <fullName evidence="10">Tat pathway signal sequence</fullName>
    </recommendedName>
</protein>
<dbReference type="GO" id="GO:0016491">
    <property type="term" value="F:oxidoreductase activity"/>
    <property type="evidence" value="ECO:0007669"/>
    <property type="project" value="UniProtKB-KW"/>
</dbReference>
<dbReference type="EMBL" id="BR001221">
    <property type="protein sequence ID" value="FAA01160.1"/>
    <property type="molecule type" value="Genomic_DNA"/>
</dbReference>
<dbReference type="AlphaFoldDB" id="A0A0A1VA92"/>
<comment type="pathway">
    <text evidence="1">Mycotoxin biosynthesis.</text>
</comment>
<dbReference type="InterPro" id="IPR021765">
    <property type="entry name" value="UstYa-like"/>
</dbReference>